<dbReference type="EMBL" id="CAJVQA010002441">
    <property type="protein sequence ID" value="CAG8547482.1"/>
    <property type="molecule type" value="Genomic_DNA"/>
</dbReference>
<sequence>MDSSYSLSQVRYQKIDHINSSYIRTPFSESCQQRCPLFLQNLYEGDVYQECQVSQHQQSLYQGTYSPLIYQGYQTQQDQYPESNNITTSYPSFFQREPDNLTSPFRFLEEQTQNQERNQETISMLISLLNEKESQLKAANDIINETNAVINEKESQLKDVNAIINEKNTQLKAANAIINEKDTQLKAANAIINEKDTQLKAANAIINEKDTQLKDAHYYHKFLESLQNPSFLEIKKKKKRKPIACDACRSRRRGCVGGEIGKEPCQYCSKNKKIQKGCSYMKALSISYQPALTLRNERK</sequence>
<evidence type="ECO:0000313" key="4">
    <source>
        <dbReference type="Proteomes" id="UP000789759"/>
    </source>
</evidence>
<organism evidence="3 4">
    <name type="scientific">Cetraspora pellucida</name>
    <dbReference type="NCBI Taxonomy" id="1433469"/>
    <lineage>
        <taxon>Eukaryota</taxon>
        <taxon>Fungi</taxon>
        <taxon>Fungi incertae sedis</taxon>
        <taxon>Mucoromycota</taxon>
        <taxon>Glomeromycotina</taxon>
        <taxon>Glomeromycetes</taxon>
        <taxon>Diversisporales</taxon>
        <taxon>Gigasporaceae</taxon>
        <taxon>Cetraspora</taxon>
    </lineage>
</organism>
<name>A0A9N9AZT3_9GLOM</name>
<dbReference type="PROSITE" id="PS50048">
    <property type="entry name" value="ZN2_CY6_FUNGAL_2"/>
    <property type="match status" value="1"/>
</dbReference>
<dbReference type="InterPro" id="IPR001138">
    <property type="entry name" value="Zn2Cys6_DnaBD"/>
</dbReference>
<evidence type="ECO:0000259" key="2">
    <source>
        <dbReference type="PROSITE" id="PS50048"/>
    </source>
</evidence>
<gene>
    <name evidence="3" type="ORF">CPELLU_LOCUS4590</name>
</gene>
<protein>
    <submittedName>
        <fullName evidence="3">20290_t:CDS:1</fullName>
    </submittedName>
</protein>
<dbReference type="Proteomes" id="UP000789759">
    <property type="component" value="Unassembled WGS sequence"/>
</dbReference>
<evidence type="ECO:0000256" key="1">
    <source>
        <dbReference type="SAM" id="Coils"/>
    </source>
</evidence>
<evidence type="ECO:0000313" key="3">
    <source>
        <dbReference type="EMBL" id="CAG8547482.1"/>
    </source>
</evidence>
<dbReference type="GO" id="GO:0000981">
    <property type="term" value="F:DNA-binding transcription factor activity, RNA polymerase II-specific"/>
    <property type="evidence" value="ECO:0007669"/>
    <property type="project" value="InterPro"/>
</dbReference>
<dbReference type="AlphaFoldDB" id="A0A9N9AZT3"/>
<comment type="caution">
    <text evidence="3">The sequence shown here is derived from an EMBL/GenBank/DDBJ whole genome shotgun (WGS) entry which is preliminary data.</text>
</comment>
<dbReference type="SUPFAM" id="SSF57701">
    <property type="entry name" value="Zn2/Cys6 DNA-binding domain"/>
    <property type="match status" value="1"/>
</dbReference>
<dbReference type="Gene3D" id="1.20.5.730">
    <property type="entry name" value="Single helix bin"/>
    <property type="match status" value="1"/>
</dbReference>
<feature type="coiled-coil region" evidence="1">
    <location>
        <begin position="129"/>
        <end position="170"/>
    </location>
</feature>
<keyword evidence="1" id="KW-0175">Coiled coil</keyword>
<keyword evidence="4" id="KW-1185">Reference proteome</keyword>
<proteinExistence type="predicted"/>
<dbReference type="InterPro" id="IPR036864">
    <property type="entry name" value="Zn2-C6_fun-type_DNA-bd_sf"/>
</dbReference>
<reference evidence="3" key="1">
    <citation type="submission" date="2021-06" db="EMBL/GenBank/DDBJ databases">
        <authorList>
            <person name="Kallberg Y."/>
            <person name="Tangrot J."/>
            <person name="Rosling A."/>
        </authorList>
    </citation>
    <scope>NUCLEOTIDE SEQUENCE</scope>
    <source>
        <strain evidence="3">FL966</strain>
    </source>
</reference>
<dbReference type="CDD" id="cd00067">
    <property type="entry name" value="GAL4"/>
    <property type="match status" value="1"/>
</dbReference>
<accession>A0A9N9AZT3</accession>
<feature type="domain" description="Zn(2)-C6 fungal-type" evidence="2">
    <location>
        <begin position="244"/>
        <end position="280"/>
    </location>
</feature>
<dbReference type="GO" id="GO:0008270">
    <property type="term" value="F:zinc ion binding"/>
    <property type="evidence" value="ECO:0007669"/>
    <property type="project" value="InterPro"/>
</dbReference>
<dbReference type="OrthoDB" id="2491974at2759"/>